<dbReference type="eggNOG" id="COG0140">
    <property type="taxonomic scope" value="Bacteria"/>
</dbReference>
<keyword evidence="11 15" id="KW-0378">Hydrolase</keyword>
<evidence type="ECO:0000256" key="1">
    <source>
        <dbReference type="ARBA" id="ARBA00000024"/>
    </source>
</evidence>
<evidence type="ECO:0000256" key="12">
    <source>
        <dbReference type="ARBA" id="ARBA00022840"/>
    </source>
</evidence>
<dbReference type="CDD" id="cd11534">
    <property type="entry name" value="NTP-PPase_HisIE_like"/>
    <property type="match status" value="1"/>
</dbReference>
<dbReference type="InterPro" id="IPR023019">
    <property type="entry name" value="His_synth_HisIE"/>
</dbReference>
<evidence type="ECO:0000256" key="14">
    <source>
        <dbReference type="ARBA" id="ARBA00023268"/>
    </source>
</evidence>
<evidence type="ECO:0000256" key="6">
    <source>
        <dbReference type="ARBA" id="ARBA00007731"/>
    </source>
</evidence>
<comment type="caution">
    <text evidence="17">The sequence shown here is derived from an EMBL/GenBank/DDBJ whole genome shotgun (WGS) entry which is preliminary data.</text>
</comment>
<dbReference type="PANTHER" id="PTHR42945">
    <property type="entry name" value="HISTIDINE BIOSYNTHESIS BIFUNCTIONAL PROTEIN"/>
    <property type="match status" value="1"/>
</dbReference>
<comment type="similarity">
    <text evidence="6 15">In the C-terminal section; belongs to the PRA-PH family.</text>
</comment>
<feature type="domain" description="Phosphoribosyl-AMP cyclohydrolase" evidence="16">
    <location>
        <begin position="33"/>
        <end position="106"/>
    </location>
</feature>
<comment type="subcellular location">
    <subcellularLocation>
        <location evidence="3 15">Cytoplasm</location>
    </subcellularLocation>
</comment>
<protein>
    <recommendedName>
        <fullName evidence="15">Histidine biosynthesis bifunctional protein HisIE</fullName>
    </recommendedName>
    <domain>
        <recommendedName>
            <fullName evidence="15">Phosphoribosyl-AMP cyclohydrolase</fullName>
            <shortName evidence="15">PRA-CH</shortName>
            <ecNumber evidence="15">3.5.4.19</ecNumber>
        </recommendedName>
    </domain>
    <domain>
        <recommendedName>
            <fullName evidence="15">Phosphoribosyl-ATP pyrophosphatase</fullName>
            <shortName evidence="15">PRA-PH</shortName>
            <ecNumber evidence="15">3.6.1.31</ecNumber>
        </recommendedName>
    </domain>
</protein>
<dbReference type="InterPro" id="IPR002496">
    <property type="entry name" value="PRib_AMP_CycHydrolase_dom"/>
</dbReference>
<keyword evidence="10 15" id="KW-0547">Nucleotide-binding</keyword>
<evidence type="ECO:0000256" key="13">
    <source>
        <dbReference type="ARBA" id="ARBA00023102"/>
    </source>
</evidence>
<dbReference type="FunFam" id="3.10.20.810:FF:000001">
    <property type="entry name" value="Histidine biosynthesis bifunctional protein HisIE"/>
    <property type="match status" value="1"/>
</dbReference>
<dbReference type="GO" id="GO:0004635">
    <property type="term" value="F:phosphoribosyl-AMP cyclohydrolase activity"/>
    <property type="evidence" value="ECO:0007669"/>
    <property type="project" value="UniProtKB-UniRule"/>
</dbReference>
<dbReference type="InterPro" id="IPR008179">
    <property type="entry name" value="HisE"/>
</dbReference>
<feature type="region of interest" description="Phosphoribosyl-AMP cyclohydrolase" evidence="15">
    <location>
        <begin position="1"/>
        <end position="119"/>
    </location>
</feature>
<dbReference type="HAMAP" id="MF_01021">
    <property type="entry name" value="HisI"/>
    <property type="match status" value="1"/>
</dbReference>
<dbReference type="InterPro" id="IPR038019">
    <property type="entry name" value="PRib_AMP_CycHydrolase_sf"/>
</dbReference>
<dbReference type="OrthoDB" id="9795769at2"/>
<dbReference type="EC" id="3.6.1.31" evidence="15"/>
<dbReference type="PANTHER" id="PTHR42945:SF1">
    <property type="entry name" value="HISTIDINE BIOSYNTHESIS BIFUNCTIONAL PROTEIN HIS7"/>
    <property type="match status" value="1"/>
</dbReference>
<dbReference type="GO" id="GO:0005524">
    <property type="term" value="F:ATP binding"/>
    <property type="evidence" value="ECO:0007669"/>
    <property type="project" value="UniProtKB-KW"/>
</dbReference>
<dbReference type="SUPFAM" id="SSF101386">
    <property type="entry name" value="all-alpha NTP pyrophosphatases"/>
    <property type="match status" value="1"/>
</dbReference>
<dbReference type="GO" id="GO:0000105">
    <property type="term" value="P:L-histidine biosynthetic process"/>
    <property type="evidence" value="ECO:0007669"/>
    <property type="project" value="UniProtKB-UniRule"/>
</dbReference>
<evidence type="ECO:0000256" key="2">
    <source>
        <dbReference type="ARBA" id="ARBA00001460"/>
    </source>
</evidence>
<evidence type="ECO:0000256" key="9">
    <source>
        <dbReference type="ARBA" id="ARBA00022605"/>
    </source>
</evidence>
<dbReference type="UniPathway" id="UPA00031">
    <property type="reaction ID" value="UER00007"/>
</dbReference>
<dbReference type="HAMAP" id="MF_01020">
    <property type="entry name" value="HisE"/>
    <property type="match status" value="1"/>
</dbReference>
<evidence type="ECO:0000256" key="5">
    <source>
        <dbReference type="ARBA" id="ARBA00005204"/>
    </source>
</evidence>
<dbReference type="EC" id="3.5.4.19" evidence="15"/>
<comment type="catalytic activity">
    <reaction evidence="1 15">
        <text>1-(5-phospho-beta-D-ribosyl)-5'-AMP + H2O = 1-(5-phospho-beta-D-ribosyl)-5-[(5-phospho-beta-D-ribosylamino)methylideneamino]imidazole-4-carboxamide</text>
        <dbReference type="Rhea" id="RHEA:20049"/>
        <dbReference type="ChEBI" id="CHEBI:15377"/>
        <dbReference type="ChEBI" id="CHEBI:58435"/>
        <dbReference type="ChEBI" id="CHEBI:59457"/>
        <dbReference type="EC" id="3.5.4.19"/>
    </reaction>
</comment>
<dbReference type="InterPro" id="IPR021130">
    <property type="entry name" value="PRib-ATP_PPHydrolase-like"/>
</dbReference>
<comment type="pathway">
    <text evidence="4 15">Amino-acid biosynthesis; L-histidine biosynthesis; L-histidine from 5-phospho-alpha-D-ribose 1-diphosphate: step 3/9.</text>
</comment>
<organism evidence="17 18">
    <name type="scientific">Sporosarcina newyorkensis 2681</name>
    <dbReference type="NCBI Taxonomy" id="1027292"/>
    <lineage>
        <taxon>Bacteria</taxon>
        <taxon>Bacillati</taxon>
        <taxon>Bacillota</taxon>
        <taxon>Bacilli</taxon>
        <taxon>Bacillales</taxon>
        <taxon>Caryophanaceae</taxon>
        <taxon>Sporosarcina</taxon>
    </lineage>
</organism>
<keyword evidence="13 15" id="KW-0368">Histidine biosynthesis</keyword>
<dbReference type="Proteomes" id="UP000005316">
    <property type="component" value="Unassembled WGS sequence"/>
</dbReference>
<comment type="pathway">
    <text evidence="5 15">Amino-acid biosynthesis; L-histidine biosynthesis; L-histidine from 5-phospho-alpha-D-ribose 1-diphosphate: step 2/9.</text>
</comment>
<keyword evidence="8 15" id="KW-0963">Cytoplasm</keyword>
<comment type="similarity">
    <text evidence="7 15">In the N-terminal section; belongs to the PRA-CH family.</text>
</comment>
<comment type="catalytic activity">
    <reaction evidence="2 15">
        <text>1-(5-phospho-beta-D-ribosyl)-ATP + H2O = 1-(5-phospho-beta-D-ribosyl)-5'-AMP + diphosphate + H(+)</text>
        <dbReference type="Rhea" id="RHEA:22828"/>
        <dbReference type="ChEBI" id="CHEBI:15377"/>
        <dbReference type="ChEBI" id="CHEBI:15378"/>
        <dbReference type="ChEBI" id="CHEBI:33019"/>
        <dbReference type="ChEBI" id="CHEBI:59457"/>
        <dbReference type="ChEBI" id="CHEBI:73183"/>
        <dbReference type="EC" id="3.6.1.31"/>
    </reaction>
</comment>
<dbReference type="eggNOG" id="COG0139">
    <property type="taxonomic scope" value="Bacteria"/>
</dbReference>
<dbReference type="SUPFAM" id="SSF141734">
    <property type="entry name" value="HisI-like"/>
    <property type="match status" value="1"/>
</dbReference>
<dbReference type="RefSeq" id="WP_009497825.1">
    <property type="nucleotide sequence ID" value="NZ_GL982998.1"/>
</dbReference>
<name>F9DWG6_9BACL</name>
<dbReference type="NCBIfam" id="NF002747">
    <property type="entry name" value="PRK02759.1"/>
    <property type="match status" value="1"/>
</dbReference>
<dbReference type="EMBL" id="AFPZ01000099">
    <property type="protein sequence ID" value="EGQ21787.1"/>
    <property type="molecule type" value="Genomic_DNA"/>
</dbReference>
<dbReference type="AlphaFoldDB" id="F9DWG6"/>
<feature type="region of interest" description="Phosphoribosyl-ATP pyrophosphohydrolase" evidence="15">
    <location>
        <begin position="120"/>
        <end position="216"/>
    </location>
</feature>
<dbReference type="InterPro" id="IPR026660">
    <property type="entry name" value="PRA-CH"/>
</dbReference>
<evidence type="ECO:0000256" key="11">
    <source>
        <dbReference type="ARBA" id="ARBA00022801"/>
    </source>
</evidence>
<dbReference type="NCBIfam" id="NF000768">
    <property type="entry name" value="PRK00051.1"/>
    <property type="match status" value="1"/>
</dbReference>
<dbReference type="Gene3D" id="1.10.287.1080">
    <property type="entry name" value="MazG-like"/>
    <property type="match status" value="1"/>
</dbReference>
<proteinExistence type="inferred from homology"/>
<sequence>MTNMTLDINKLKFDDKGLLPAIVQDDRTGEVLMLAYMNKDAIEKTLETNETWFYSRSRKELWNKGATSGNRQQVKRISVDCDQDTLLIQVTPQGPACHTGRKTCFFTKAMEQEESLREVVYEVIDEIADRKKHPVEGSYTTYLFNEGIDKVLKKVGEESTEVVIGAKNADKEEVSNEIADLIYHTLVLMNILDVDLSDVQQVLRKRRPKKEVLRNE</sequence>
<reference evidence="17 18" key="1">
    <citation type="submission" date="2011-04" db="EMBL/GenBank/DDBJ databases">
        <authorList>
            <person name="Muzny D."/>
            <person name="Qin X."/>
            <person name="Deng J."/>
            <person name="Jiang H."/>
            <person name="Liu Y."/>
            <person name="Qu J."/>
            <person name="Song X.-Z."/>
            <person name="Zhang L."/>
            <person name="Thornton R."/>
            <person name="Coyle M."/>
            <person name="Francisco L."/>
            <person name="Jackson L."/>
            <person name="Javaid M."/>
            <person name="Korchina V."/>
            <person name="Kovar C."/>
            <person name="Mata R."/>
            <person name="Mathew T."/>
            <person name="Ngo R."/>
            <person name="Nguyen L."/>
            <person name="Nguyen N."/>
            <person name="Okwuonu G."/>
            <person name="Ongeri F."/>
            <person name="Pham C."/>
            <person name="Simmons D."/>
            <person name="Wilczek-Boney K."/>
            <person name="Hale W."/>
            <person name="Jakkamsetti A."/>
            <person name="Pham P."/>
            <person name="Ruth R."/>
            <person name="San Lucas F."/>
            <person name="Warren J."/>
            <person name="Zhang J."/>
            <person name="Zhao Z."/>
            <person name="Zhou C."/>
            <person name="Zhu D."/>
            <person name="Lee S."/>
            <person name="Bess C."/>
            <person name="Blankenburg K."/>
            <person name="Forbes L."/>
            <person name="Fu Q."/>
            <person name="Gubbala S."/>
            <person name="Hirani K."/>
            <person name="Jayaseelan J.C."/>
            <person name="Lara F."/>
            <person name="Munidasa M."/>
            <person name="Palculict T."/>
            <person name="Patil S."/>
            <person name="Pu L.-L."/>
            <person name="Saada N."/>
            <person name="Tang L."/>
            <person name="Weissenberger G."/>
            <person name="Zhu Y."/>
            <person name="Hemphill L."/>
            <person name="Shang Y."/>
            <person name="Youmans B."/>
            <person name="Ayvaz T."/>
            <person name="Ross M."/>
            <person name="Santibanez J."/>
            <person name="Aqrawi P."/>
            <person name="Gross S."/>
            <person name="Joshi V."/>
            <person name="Fowler G."/>
            <person name="Nazareth L."/>
            <person name="Reid J."/>
            <person name="Worley K."/>
            <person name="Petrosino J."/>
            <person name="Highlander S."/>
            <person name="Gibbs R."/>
        </authorList>
    </citation>
    <scope>NUCLEOTIDE SEQUENCE [LARGE SCALE GENOMIC DNA]</scope>
    <source>
        <strain evidence="17 18">2681</strain>
    </source>
</reference>
<dbReference type="GO" id="GO:0005737">
    <property type="term" value="C:cytoplasm"/>
    <property type="evidence" value="ECO:0007669"/>
    <property type="project" value="UniProtKB-SubCell"/>
</dbReference>
<dbReference type="HAMAP" id="MF_01019">
    <property type="entry name" value="HisIE"/>
    <property type="match status" value="1"/>
</dbReference>
<keyword evidence="14 15" id="KW-0511">Multifunctional enzyme</keyword>
<dbReference type="Gene3D" id="3.10.20.810">
    <property type="entry name" value="Phosphoribosyl-AMP cyclohydrolase"/>
    <property type="match status" value="1"/>
</dbReference>
<evidence type="ECO:0000256" key="15">
    <source>
        <dbReference type="HAMAP-Rule" id="MF_01019"/>
    </source>
</evidence>
<evidence type="ECO:0000313" key="17">
    <source>
        <dbReference type="EMBL" id="EGQ21787.1"/>
    </source>
</evidence>
<evidence type="ECO:0000256" key="10">
    <source>
        <dbReference type="ARBA" id="ARBA00022741"/>
    </source>
</evidence>
<evidence type="ECO:0000256" key="3">
    <source>
        <dbReference type="ARBA" id="ARBA00004496"/>
    </source>
</evidence>
<dbReference type="Pfam" id="PF01503">
    <property type="entry name" value="PRA-PH"/>
    <property type="match status" value="1"/>
</dbReference>
<evidence type="ECO:0000256" key="7">
    <source>
        <dbReference type="ARBA" id="ARBA00008299"/>
    </source>
</evidence>
<dbReference type="GO" id="GO:0004636">
    <property type="term" value="F:phosphoribosyl-ATP diphosphatase activity"/>
    <property type="evidence" value="ECO:0007669"/>
    <property type="project" value="UniProtKB-UniRule"/>
</dbReference>
<dbReference type="Pfam" id="PF01502">
    <property type="entry name" value="PRA-CH"/>
    <property type="match status" value="1"/>
</dbReference>
<evidence type="ECO:0000256" key="4">
    <source>
        <dbReference type="ARBA" id="ARBA00005169"/>
    </source>
</evidence>
<gene>
    <name evidence="15 17" type="primary">hisI</name>
    <name evidence="15" type="synonym">hisIE</name>
    <name evidence="17" type="ORF">HMPREF9372_3147</name>
</gene>
<evidence type="ECO:0000256" key="8">
    <source>
        <dbReference type="ARBA" id="ARBA00022490"/>
    </source>
</evidence>
<keyword evidence="12 15" id="KW-0067">ATP-binding</keyword>
<accession>F9DWG6</accession>
<dbReference type="STRING" id="759851.SAMN04244570_2892"/>
<evidence type="ECO:0000313" key="18">
    <source>
        <dbReference type="Proteomes" id="UP000005316"/>
    </source>
</evidence>
<keyword evidence="9 15" id="KW-0028">Amino-acid biosynthesis</keyword>
<dbReference type="HOGENOM" id="CLU_048577_3_1_9"/>
<evidence type="ECO:0000259" key="16">
    <source>
        <dbReference type="Pfam" id="PF01502"/>
    </source>
</evidence>
<dbReference type="NCBIfam" id="TIGR03188">
    <property type="entry name" value="histidine_hisI"/>
    <property type="match status" value="1"/>
</dbReference>